<evidence type="ECO:0000256" key="5">
    <source>
        <dbReference type="ARBA" id="ARBA00023012"/>
    </source>
</evidence>
<evidence type="ECO:0000256" key="3">
    <source>
        <dbReference type="ARBA" id="ARBA00022679"/>
    </source>
</evidence>
<comment type="caution">
    <text evidence="7">The sequence shown here is derived from an EMBL/GenBank/DDBJ whole genome shotgun (WGS) entry which is preliminary data.</text>
</comment>
<dbReference type="EMBL" id="JADEXQ010000007">
    <property type="protein sequence ID" value="MBE9028759.1"/>
    <property type="molecule type" value="Genomic_DNA"/>
</dbReference>
<dbReference type="InterPro" id="IPR005467">
    <property type="entry name" value="His_kinase_dom"/>
</dbReference>
<sequence>MVNAKTALEISTNAQSEELHQLQLAYLSALELSQFKAGFLSRTSHELRSPLNGLISSLQLILSDLCDDPEEERDYVKIAHDSALKLVEILDQVITVSKVVHGSYPLKLEAVDLDLVLQEVAMQVRMQAENRNLKLNIPLLDQEIEVWADMACLRQVFVMLVDGAIALMQEGVIAVAALVVDGVAKVTIVDDRPVEAWREISPQVQLPPLTDKVEKTVEGLTQLPTLSTNFRLVLAKDLLLSMGGDLELIEQDGKTHLQCVLPLASA</sequence>
<reference evidence="7" key="1">
    <citation type="submission" date="2020-10" db="EMBL/GenBank/DDBJ databases">
        <authorList>
            <person name="Castelo-Branco R."/>
            <person name="Eusebio N."/>
            <person name="Adriana R."/>
            <person name="Vieira A."/>
            <person name="Brugerolle De Fraissinette N."/>
            <person name="Rezende De Castro R."/>
            <person name="Schneider M.P."/>
            <person name="Vasconcelos V."/>
            <person name="Leao P.N."/>
        </authorList>
    </citation>
    <scope>NUCLEOTIDE SEQUENCE</scope>
    <source>
        <strain evidence="7">LEGE 11480</strain>
    </source>
</reference>
<comment type="catalytic activity">
    <reaction evidence="1">
        <text>ATP + protein L-histidine = ADP + protein N-phospho-L-histidine.</text>
        <dbReference type="EC" id="2.7.13.3"/>
    </reaction>
</comment>
<feature type="domain" description="Histidine kinase" evidence="6">
    <location>
        <begin position="42"/>
        <end position="265"/>
    </location>
</feature>
<dbReference type="SUPFAM" id="SSF55874">
    <property type="entry name" value="ATPase domain of HSP90 chaperone/DNA topoisomerase II/histidine kinase"/>
    <property type="match status" value="1"/>
</dbReference>
<accession>A0A928Z1R0</accession>
<dbReference type="Pfam" id="PF00512">
    <property type="entry name" value="HisKA"/>
    <property type="match status" value="1"/>
</dbReference>
<dbReference type="Proteomes" id="UP000625316">
    <property type="component" value="Unassembled WGS sequence"/>
</dbReference>
<dbReference type="EC" id="2.7.13.3" evidence="2"/>
<dbReference type="PANTHER" id="PTHR43711">
    <property type="entry name" value="TWO-COMPONENT HISTIDINE KINASE"/>
    <property type="match status" value="1"/>
</dbReference>
<dbReference type="InterPro" id="IPR036097">
    <property type="entry name" value="HisK_dim/P_sf"/>
</dbReference>
<evidence type="ECO:0000256" key="2">
    <source>
        <dbReference type="ARBA" id="ARBA00012438"/>
    </source>
</evidence>
<gene>
    <name evidence="7" type="ORF">IQ266_03170</name>
</gene>
<evidence type="ECO:0000259" key="6">
    <source>
        <dbReference type="PROSITE" id="PS50109"/>
    </source>
</evidence>
<dbReference type="AlphaFoldDB" id="A0A928Z1R0"/>
<evidence type="ECO:0000256" key="4">
    <source>
        <dbReference type="ARBA" id="ARBA00022777"/>
    </source>
</evidence>
<protein>
    <recommendedName>
        <fullName evidence="2">histidine kinase</fullName>
        <ecNumber evidence="2">2.7.13.3</ecNumber>
    </recommendedName>
</protein>
<dbReference type="Gene3D" id="3.30.565.10">
    <property type="entry name" value="Histidine kinase-like ATPase, C-terminal domain"/>
    <property type="match status" value="1"/>
</dbReference>
<evidence type="ECO:0000313" key="8">
    <source>
        <dbReference type="Proteomes" id="UP000625316"/>
    </source>
</evidence>
<organism evidence="7 8">
    <name type="scientific">Romeriopsis navalis LEGE 11480</name>
    <dbReference type="NCBI Taxonomy" id="2777977"/>
    <lineage>
        <taxon>Bacteria</taxon>
        <taxon>Bacillati</taxon>
        <taxon>Cyanobacteriota</taxon>
        <taxon>Cyanophyceae</taxon>
        <taxon>Leptolyngbyales</taxon>
        <taxon>Leptolyngbyaceae</taxon>
        <taxon>Romeriopsis</taxon>
        <taxon>Romeriopsis navalis</taxon>
    </lineage>
</organism>
<keyword evidence="8" id="KW-1185">Reference proteome</keyword>
<dbReference type="CDD" id="cd00082">
    <property type="entry name" value="HisKA"/>
    <property type="match status" value="1"/>
</dbReference>
<dbReference type="Gene3D" id="1.10.287.130">
    <property type="match status" value="1"/>
</dbReference>
<dbReference type="InterPro" id="IPR050736">
    <property type="entry name" value="Sensor_HK_Regulatory"/>
</dbReference>
<dbReference type="InterPro" id="IPR036890">
    <property type="entry name" value="HATPase_C_sf"/>
</dbReference>
<proteinExistence type="predicted"/>
<dbReference type="InterPro" id="IPR003661">
    <property type="entry name" value="HisK_dim/P_dom"/>
</dbReference>
<dbReference type="PROSITE" id="PS50109">
    <property type="entry name" value="HIS_KIN"/>
    <property type="match status" value="1"/>
</dbReference>
<evidence type="ECO:0000313" key="7">
    <source>
        <dbReference type="EMBL" id="MBE9028759.1"/>
    </source>
</evidence>
<dbReference type="GO" id="GO:0000155">
    <property type="term" value="F:phosphorelay sensor kinase activity"/>
    <property type="evidence" value="ECO:0007669"/>
    <property type="project" value="InterPro"/>
</dbReference>
<keyword evidence="4 7" id="KW-0418">Kinase</keyword>
<keyword evidence="3" id="KW-0808">Transferase</keyword>
<dbReference type="SMART" id="SM00388">
    <property type="entry name" value="HisKA"/>
    <property type="match status" value="1"/>
</dbReference>
<dbReference type="SUPFAM" id="SSF47384">
    <property type="entry name" value="Homodimeric domain of signal transducing histidine kinase"/>
    <property type="match status" value="1"/>
</dbReference>
<evidence type="ECO:0000256" key="1">
    <source>
        <dbReference type="ARBA" id="ARBA00000085"/>
    </source>
</evidence>
<keyword evidence="5" id="KW-0902">Two-component regulatory system</keyword>
<name>A0A928Z1R0_9CYAN</name>
<dbReference type="PANTHER" id="PTHR43711:SF26">
    <property type="entry name" value="SENSOR HISTIDINE KINASE RCSC"/>
    <property type="match status" value="1"/>
</dbReference>
<dbReference type="RefSeq" id="WP_264323584.1">
    <property type="nucleotide sequence ID" value="NZ_JADEXQ010000007.1"/>
</dbReference>